<gene>
    <name evidence="5" type="ORF">BS297_14810</name>
</gene>
<dbReference type="InterPro" id="IPR007210">
    <property type="entry name" value="ABC_Gly_betaine_transp_sub-bd"/>
</dbReference>
<dbReference type="NCBIfam" id="TIGR01728">
    <property type="entry name" value="SsuA_fam"/>
    <property type="match status" value="1"/>
</dbReference>
<protein>
    <submittedName>
        <fullName evidence="5">Glycine/betaine ABC transporter substrate-binding protein</fullName>
    </submittedName>
</protein>
<dbReference type="EMBL" id="MRBO01000421">
    <property type="protein sequence ID" value="KAB2584578.1"/>
    <property type="molecule type" value="Genomic_DNA"/>
</dbReference>
<dbReference type="SUPFAM" id="SSF53850">
    <property type="entry name" value="Periplasmic binding protein-like II"/>
    <property type="match status" value="1"/>
</dbReference>
<comment type="caution">
    <text evidence="5">The sequence shown here is derived from an EMBL/GenBank/DDBJ whole genome shotgun (WGS) entry which is preliminary data.</text>
</comment>
<dbReference type="PANTHER" id="PTHR30024">
    <property type="entry name" value="ALIPHATIC SULFONATES-BINDING PROTEIN-RELATED"/>
    <property type="match status" value="1"/>
</dbReference>
<feature type="compositionally biased region" description="Polar residues" evidence="4">
    <location>
        <begin position="11"/>
        <end position="25"/>
    </location>
</feature>
<reference evidence="5 6" key="1">
    <citation type="journal article" date="2017" name="Poromechanics V (2013)">
        <title>Genomic Characterization of the Arsenic-Tolerant Actinobacterium, &lt;i&gt;Rhodococcus erythropolis&lt;/i&gt; S43.</title>
        <authorList>
            <person name="Retamal-Morales G."/>
            <person name="Mehnert M."/>
            <person name="Schwabe R."/>
            <person name="Tischler D."/>
            <person name="Schloemann M."/>
            <person name="Levican G.J."/>
        </authorList>
    </citation>
    <scope>NUCLEOTIDE SEQUENCE [LARGE SCALE GENOMIC DNA]</scope>
    <source>
        <strain evidence="5 6">S43</strain>
    </source>
</reference>
<dbReference type="GO" id="GO:0042626">
    <property type="term" value="F:ATPase-coupled transmembrane transporter activity"/>
    <property type="evidence" value="ECO:0007669"/>
    <property type="project" value="InterPro"/>
</dbReference>
<comment type="similarity">
    <text evidence="2">Belongs to the bacterial solute-binding protein SsuA/TauA family.</text>
</comment>
<proteinExistence type="inferred from homology"/>
<dbReference type="Proteomes" id="UP000325576">
    <property type="component" value="Unassembled WGS sequence"/>
</dbReference>
<dbReference type="Pfam" id="PF04069">
    <property type="entry name" value="OpuAC"/>
    <property type="match status" value="1"/>
</dbReference>
<organism evidence="5 6">
    <name type="scientific">Rhodococcus erythropolis</name>
    <name type="common">Arthrobacter picolinophilus</name>
    <dbReference type="NCBI Taxonomy" id="1833"/>
    <lineage>
        <taxon>Bacteria</taxon>
        <taxon>Bacillati</taxon>
        <taxon>Actinomycetota</taxon>
        <taxon>Actinomycetes</taxon>
        <taxon>Mycobacteriales</taxon>
        <taxon>Nocardiaceae</taxon>
        <taxon>Rhodococcus</taxon>
        <taxon>Rhodococcus erythropolis group</taxon>
    </lineage>
</organism>
<accession>A0A0C3A6Z2</accession>
<dbReference type="PANTHER" id="PTHR30024:SF47">
    <property type="entry name" value="TAURINE-BINDING PERIPLASMIC PROTEIN"/>
    <property type="match status" value="1"/>
</dbReference>
<evidence type="ECO:0000256" key="3">
    <source>
        <dbReference type="ARBA" id="ARBA00022729"/>
    </source>
</evidence>
<sequence>MTDNKKYGSISEPSGNLKRNSNPNRNEGRASRTAFTVLIGVLALVLGACSVDHSGQDSSKETIRIAYQSFPSGDLIVKNNRWLEDALPEYNVKWTKFDSGADINTAFIAGEIDFGAIGSSPVARGLSAPLNIPYQVAFVLDVAGDNEALVARNATGIKTVADLRGKKVATAFASTAHYSLLAALNQAGLSADDVQLVDLQPQASLAAWQRGDIDAVYTWLPTLDELRKDGTQLIASRELATAGKPTLDLGVVSTAFAKDHPEIVDTWRQVQARALTTIATDPDAAAEAVAAQLGASKDDAAAQLKQGVFLTPEQISSPEWLGAEGAPGNLAVNLQSAAQFLAEQKQIDSVPDLAVFQNALYVKGLPDVLDQ</sequence>
<dbReference type="InterPro" id="IPR001638">
    <property type="entry name" value="Solute-binding_3/MltF_N"/>
</dbReference>
<dbReference type="GO" id="GO:0043190">
    <property type="term" value="C:ATP-binding cassette (ABC) transporter complex"/>
    <property type="evidence" value="ECO:0007669"/>
    <property type="project" value="InterPro"/>
</dbReference>
<dbReference type="RefSeq" id="WP_042952828.1">
    <property type="nucleotide sequence ID" value="NZ_BHXB01000001.1"/>
</dbReference>
<evidence type="ECO:0000256" key="1">
    <source>
        <dbReference type="ARBA" id="ARBA00004418"/>
    </source>
</evidence>
<dbReference type="InterPro" id="IPR010067">
    <property type="entry name" value="ABC_SsuA_sub-bd"/>
</dbReference>
<feature type="region of interest" description="Disordered" evidence="4">
    <location>
        <begin position="1"/>
        <end position="29"/>
    </location>
</feature>
<dbReference type="AlphaFoldDB" id="A0A0C3A6Z2"/>
<evidence type="ECO:0000256" key="4">
    <source>
        <dbReference type="SAM" id="MobiDB-lite"/>
    </source>
</evidence>
<evidence type="ECO:0000256" key="2">
    <source>
        <dbReference type="ARBA" id="ARBA00010742"/>
    </source>
</evidence>
<name>A0A0C3A6Z2_RHOER</name>
<dbReference type="Gene3D" id="3.40.190.10">
    <property type="entry name" value="Periplasmic binding protein-like II"/>
    <property type="match status" value="2"/>
</dbReference>
<keyword evidence="3" id="KW-0732">Signal</keyword>
<evidence type="ECO:0000313" key="6">
    <source>
        <dbReference type="Proteomes" id="UP000325576"/>
    </source>
</evidence>
<dbReference type="GO" id="GO:0042918">
    <property type="term" value="P:alkanesulfonate transmembrane transport"/>
    <property type="evidence" value="ECO:0007669"/>
    <property type="project" value="TreeGrafter"/>
</dbReference>
<dbReference type="GO" id="GO:0042597">
    <property type="term" value="C:periplasmic space"/>
    <property type="evidence" value="ECO:0007669"/>
    <property type="project" value="UniProtKB-SubCell"/>
</dbReference>
<evidence type="ECO:0000313" key="5">
    <source>
        <dbReference type="EMBL" id="KAB2584578.1"/>
    </source>
</evidence>
<comment type="subcellular location">
    <subcellularLocation>
        <location evidence="1">Periplasm</location>
    </subcellularLocation>
</comment>
<dbReference type="SMART" id="SM00062">
    <property type="entry name" value="PBPb"/>
    <property type="match status" value="1"/>
</dbReference>